<evidence type="ECO:0000259" key="1">
    <source>
        <dbReference type="PROSITE" id="PS50994"/>
    </source>
</evidence>
<feature type="domain" description="Integrase catalytic" evidence="1">
    <location>
        <begin position="41"/>
        <end position="212"/>
    </location>
</feature>
<dbReference type="InterPro" id="IPR050951">
    <property type="entry name" value="Retrovirus_Pol_polyprotein"/>
</dbReference>
<dbReference type="SUPFAM" id="SSF53098">
    <property type="entry name" value="Ribonuclease H-like"/>
    <property type="match status" value="1"/>
</dbReference>
<reference evidence="2" key="1">
    <citation type="submission" date="2020-06" db="EMBL/GenBank/DDBJ databases">
        <authorList>
            <person name="Li T."/>
            <person name="Hu X."/>
            <person name="Zhang T."/>
            <person name="Song X."/>
            <person name="Zhang H."/>
            <person name="Dai N."/>
            <person name="Sheng W."/>
            <person name="Hou X."/>
            <person name="Wei L."/>
        </authorList>
    </citation>
    <scope>NUCLEOTIDE SEQUENCE</scope>
    <source>
        <strain evidence="2">G02</strain>
        <tissue evidence="2">Leaf</tissue>
    </source>
</reference>
<dbReference type="GO" id="GO:0003676">
    <property type="term" value="F:nucleic acid binding"/>
    <property type="evidence" value="ECO:0007669"/>
    <property type="project" value="InterPro"/>
</dbReference>
<comment type="caution">
    <text evidence="2">The sequence shown here is derived from an EMBL/GenBank/DDBJ whole genome shotgun (WGS) entry which is preliminary data.</text>
</comment>
<accession>A0AAW2TK68</accession>
<organism evidence="2">
    <name type="scientific">Sesamum radiatum</name>
    <name type="common">Black benniseed</name>
    <dbReference type="NCBI Taxonomy" id="300843"/>
    <lineage>
        <taxon>Eukaryota</taxon>
        <taxon>Viridiplantae</taxon>
        <taxon>Streptophyta</taxon>
        <taxon>Embryophyta</taxon>
        <taxon>Tracheophyta</taxon>
        <taxon>Spermatophyta</taxon>
        <taxon>Magnoliopsida</taxon>
        <taxon>eudicotyledons</taxon>
        <taxon>Gunneridae</taxon>
        <taxon>Pentapetalae</taxon>
        <taxon>asterids</taxon>
        <taxon>lamiids</taxon>
        <taxon>Lamiales</taxon>
        <taxon>Pedaliaceae</taxon>
        <taxon>Sesamum</taxon>
    </lineage>
</organism>
<dbReference type="Gene3D" id="3.30.420.10">
    <property type="entry name" value="Ribonuclease H-like superfamily/Ribonuclease H"/>
    <property type="match status" value="1"/>
</dbReference>
<reference evidence="2" key="2">
    <citation type="journal article" date="2024" name="Plant">
        <title>Genomic evolution and insights into agronomic trait innovations of Sesamum species.</title>
        <authorList>
            <person name="Miao H."/>
            <person name="Wang L."/>
            <person name="Qu L."/>
            <person name="Liu H."/>
            <person name="Sun Y."/>
            <person name="Le M."/>
            <person name="Wang Q."/>
            <person name="Wei S."/>
            <person name="Zheng Y."/>
            <person name="Lin W."/>
            <person name="Duan Y."/>
            <person name="Cao H."/>
            <person name="Xiong S."/>
            <person name="Wang X."/>
            <person name="Wei L."/>
            <person name="Li C."/>
            <person name="Ma Q."/>
            <person name="Ju M."/>
            <person name="Zhao R."/>
            <person name="Li G."/>
            <person name="Mu C."/>
            <person name="Tian Q."/>
            <person name="Mei H."/>
            <person name="Zhang T."/>
            <person name="Gao T."/>
            <person name="Zhang H."/>
        </authorList>
    </citation>
    <scope>NUCLEOTIDE SEQUENCE</scope>
    <source>
        <strain evidence="2">G02</strain>
    </source>
</reference>
<dbReference type="AlphaFoldDB" id="A0AAW2TK68"/>
<name>A0AAW2TK68_SESRA</name>
<sequence length="248" mass="28843">MRPGGSSLWEILVQKIILNAGAKVPKPRRSLGSNERNTRRKLWKPRWGEESSYQNFEEWIFLAYDAAGQHANVGQKKFVLVVVDHFTKWIEAEPLAQITEEVVVKFLWRNLLCRFSIPQKITTDNGTQFQWKKMREWCAKWNIKQVFTSVGNAKANGQTEVSNRIILQNMKTRLGQHKRGWLEELPGVLWAYRTTARTSSEETPFSLVYGSEALIPAKITEPTIRVIRYEEDHNREGRCLDLDLIDEK</sequence>
<dbReference type="PROSITE" id="PS50994">
    <property type="entry name" value="INTEGRASE"/>
    <property type="match status" value="1"/>
</dbReference>
<dbReference type="Pfam" id="PF00665">
    <property type="entry name" value="rve"/>
    <property type="match status" value="1"/>
</dbReference>
<proteinExistence type="predicted"/>
<dbReference type="InterPro" id="IPR012337">
    <property type="entry name" value="RNaseH-like_sf"/>
</dbReference>
<dbReference type="InterPro" id="IPR001584">
    <property type="entry name" value="Integrase_cat-core"/>
</dbReference>
<dbReference type="EMBL" id="JACGWJ010000008">
    <property type="protein sequence ID" value="KAL0404553.1"/>
    <property type="molecule type" value="Genomic_DNA"/>
</dbReference>
<dbReference type="PANTHER" id="PTHR37984:SF5">
    <property type="entry name" value="PROTEIN NYNRIN-LIKE"/>
    <property type="match status" value="1"/>
</dbReference>
<evidence type="ECO:0000313" key="2">
    <source>
        <dbReference type="EMBL" id="KAL0404553.1"/>
    </source>
</evidence>
<gene>
    <name evidence="2" type="ORF">Sradi_2096100</name>
</gene>
<dbReference type="GO" id="GO:0015074">
    <property type="term" value="P:DNA integration"/>
    <property type="evidence" value="ECO:0007669"/>
    <property type="project" value="InterPro"/>
</dbReference>
<dbReference type="PANTHER" id="PTHR37984">
    <property type="entry name" value="PROTEIN CBG26694"/>
    <property type="match status" value="1"/>
</dbReference>
<protein>
    <submittedName>
        <fullName evidence="2">Gag-Pol polyprotein</fullName>
    </submittedName>
</protein>
<dbReference type="InterPro" id="IPR036397">
    <property type="entry name" value="RNaseH_sf"/>
</dbReference>